<dbReference type="EMBL" id="KV429048">
    <property type="protein sequence ID" value="KZT71052.1"/>
    <property type="molecule type" value="Genomic_DNA"/>
</dbReference>
<sequence length="59" mass="6347">MPVLGPFYQETGFPLVSASVRYASCCRVMPLCGTPATCPARCTAETMCFRTLVGQIEGQ</sequence>
<dbReference type="AlphaFoldDB" id="A0A165RQW5"/>
<gene>
    <name evidence="1" type="ORF">DAEQUDRAFT_158082</name>
</gene>
<accession>A0A165RQW5</accession>
<proteinExistence type="predicted"/>
<evidence type="ECO:0000313" key="2">
    <source>
        <dbReference type="Proteomes" id="UP000076727"/>
    </source>
</evidence>
<protein>
    <submittedName>
        <fullName evidence="1">Uncharacterized protein</fullName>
    </submittedName>
</protein>
<dbReference type="Proteomes" id="UP000076727">
    <property type="component" value="Unassembled WGS sequence"/>
</dbReference>
<keyword evidence="2" id="KW-1185">Reference proteome</keyword>
<organism evidence="1 2">
    <name type="scientific">Daedalea quercina L-15889</name>
    <dbReference type="NCBI Taxonomy" id="1314783"/>
    <lineage>
        <taxon>Eukaryota</taxon>
        <taxon>Fungi</taxon>
        <taxon>Dikarya</taxon>
        <taxon>Basidiomycota</taxon>
        <taxon>Agaricomycotina</taxon>
        <taxon>Agaricomycetes</taxon>
        <taxon>Polyporales</taxon>
        <taxon>Fomitopsis</taxon>
    </lineage>
</organism>
<evidence type="ECO:0000313" key="1">
    <source>
        <dbReference type="EMBL" id="KZT71052.1"/>
    </source>
</evidence>
<reference evidence="1 2" key="1">
    <citation type="journal article" date="2016" name="Mol. Biol. Evol.">
        <title>Comparative Genomics of Early-Diverging Mushroom-Forming Fungi Provides Insights into the Origins of Lignocellulose Decay Capabilities.</title>
        <authorList>
            <person name="Nagy L.G."/>
            <person name="Riley R."/>
            <person name="Tritt A."/>
            <person name="Adam C."/>
            <person name="Daum C."/>
            <person name="Floudas D."/>
            <person name="Sun H."/>
            <person name="Yadav J.S."/>
            <person name="Pangilinan J."/>
            <person name="Larsson K.H."/>
            <person name="Matsuura K."/>
            <person name="Barry K."/>
            <person name="Labutti K."/>
            <person name="Kuo R."/>
            <person name="Ohm R.A."/>
            <person name="Bhattacharya S.S."/>
            <person name="Shirouzu T."/>
            <person name="Yoshinaga Y."/>
            <person name="Martin F.M."/>
            <person name="Grigoriev I.V."/>
            <person name="Hibbett D.S."/>
        </authorList>
    </citation>
    <scope>NUCLEOTIDE SEQUENCE [LARGE SCALE GENOMIC DNA]</scope>
    <source>
        <strain evidence="1 2">L-15889</strain>
    </source>
</reference>
<name>A0A165RQW5_9APHY</name>